<reference evidence="2" key="1">
    <citation type="submission" date="2022-11" db="UniProtKB">
        <authorList>
            <consortium name="WormBaseParasite"/>
        </authorList>
    </citation>
    <scope>IDENTIFICATION</scope>
</reference>
<proteinExistence type="predicted"/>
<name>A0A914BYK5_9BILA</name>
<dbReference type="AlphaFoldDB" id="A0A914BYK5"/>
<dbReference type="WBParaSite" id="ACRNAN_Path_1274.g4985.t1">
    <property type="protein sequence ID" value="ACRNAN_Path_1274.g4985.t1"/>
    <property type="gene ID" value="ACRNAN_Path_1274.g4985"/>
</dbReference>
<accession>A0A914BYK5</accession>
<evidence type="ECO:0000313" key="2">
    <source>
        <dbReference type="WBParaSite" id="ACRNAN_Path_1274.g4985.t1"/>
    </source>
</evidence>
<evidence type="ECO:0000313" key="1">
    <source>
        <dbReference type="Proteomes" id="UP000887540"/>
    </source>
</evidence>
<protein>
    <submittedName>
        <fullName evidence="2">F-box domain-containing protein</fullName>
    </submittedName>
</protein>
<sequence>MKVSSKKAHIPIDVLVDILQCLDRNNIEKSQLVSFKWDQATKAFTNILPLRLIRGAITNQGDDLIFSQPQNITHPIDLPKYSHKLSLKNCILDNIRLHRPFDDSDSIIGEQLKDFDMQILLQNLEKFVSQNGEKIRVRRFEYSTLDAEKDEVLLKNMEKLLSSLLFVHELNLHLTEKHLSIIFKNPDFLRIPSPSLPKSIKLDCLSNNFVKIMRNLTPSTPMPNFILDMNTYLDFMKTTKSKTQLALTSMPSEEEFCKKYVNLFRKITDPQQLCRKVEIYDNPSKLATSLGYLNNLLDATKTVEEKEKGVKVVYKIRRPDGWVLSCESVTYYRICYIVARE</sequence>
<keyword evidence="1" id="KW-1185">Reference proteome</keyword>
<organism evidence="1 2">
    <name type="scientific">Acrobeloides nanus</name>
    <dbReference type="NCBI Taxonomy" id="290746"/>
    <lineage>
        <taxon>Eukaryota</taxon>
        <taxon>Metazoa</taxon>
        <taxon>Ecdysozoa</taxon>
        <taxon>Nematoda</taxon>
        <taxon>Chromadorea</taxon>
        <taxon>Rhabditida</taxon>
        <taxon>Tylenchina</taxon>
        <taxon>Cephalobomorpha</taxon>
        <taxon>Cephaloboidea</taxon>
        <taxon>Cephalobidae</taxon>
        <taxon>Acrobeloides</taxon>
    </lineage>
</organism>
<dbReference type="Proteomes" id="UP000887540">
    <property type="component" value="Unplaced"/>
</dbReference>